<dbReference type="GO" id="GO:0043138">
    <property type="term" value="F:3'-5' DNA helicase activity"/>
    <property type="evidence" value="ECO:0007669"/>
    <property type="project" value="UniProtKB-EC"/>
</dbReference>
<evidence type="ECO:0000256" key="6">
    <source>
        <dbReference type="ARBA" id="ARBA00022806"/>
    </source>
</evidence>
<keyword evidence="10" id="KW-0234">DNA repair</keyword>
<comment type="similarity">
    <text evidence="1">Belongs to the helicase family. UvrD subfamily.</text>
</comment>
<protein>
    <recommendedName>
        <fullName evidence="13">DNA 3'-5' helicase</fullName>
        <ecNumber evidence="13">5.6.2.4</ecNumber>
    </recommendedName>
</protein>
<dbReference type="Pfam" id="PF12705">
    <property type="entry name" value="PDDEXK_1"/>
    <property type="match status" value="1"/>
</dbReference>
<evidence type="ECO:0000313" key="18">
    <source>
        <dbReference type="EMBL" id="MBD8506657.1"/>
    </source>
</evidence>
<evidence type="ECO:0000256" key="2">
    <source>
        <dbReference type="ARBA" id="ARBA00022722"/>
    </source>
</evidence>
<dbReference type="InterPro" id="IPR027417">
    <property type="entry name" value="P-loop_NTPase"/>
</dbReference>
<evidence type="ECO:0000256" key="12">
    <source>
        <dbReference type="ARBA" id="ARBA00034617"/>
    </source>
</evidence>
<dbReference type="Gene3D" id="3.90.320.10">
    <property type="match status" value="1"/>
</dbReference>
<sequence length="1115" mass="118686">MAAKAGIPDGVRLALVQARPRASGAREWPGAAGTVLAAIARTCQAADGASAGQSWHPYQVLGGPGTGKSSLIADLVVEALRGGADPESILVLVPSKHAAGTMRDAISEAIVDDSPHGAPRASREPLVRTVHSYAFAVLALHASLYGNPPPRLITSSEQDAVMRELLRGDIEDDAQYWPPELRPALGLDGFASELRDLVRRAGERGLGPEDLSRLGKSHKRPAWVAAGWFATVYEQVMMLRGSVGMEAPQATAPALDAAELVSAAVTALASDADLLDQERARVRHLFVDDAQHLDPQAAQLVELIGTGTRMAVLTGDPDQGIYRFRGADTRFLEGLAGPGSDRRVLLGESFRMPAAIAGVAARISARIPGSQPHRAPGSRHAVPGHVVAEIVPTQAREAALIADALRRAHLMEGIAWSDMAVVVRSVPTLSAPLRRALVSAGVPVTTPVPEHPLAIQRASQAMLVVARAAARRGAGALGAEDALLLLTGPIGGADPLLLRRVRRGARRAEMRRGGERDSAELLALLLTAEEDDEDAEGLRRDLTRAEAAPINRVRAVLRRARRAERRGRGVEDVLWEAWSATGLQQQWLTAALRGSAAGAQADRDLDAIVALFDAAASYVDRLPGGSLAGFVEHVEQQQIAAEPFQQSQLHEESVTLLSAHAAAGREWDVVAVAGVQEGTWPSLRGRSSLLGAEDLDDILEREASGEPEAPLSRLAPLLADERKLFLVACSRARRTLLVTAVESITGDADLAPSRFLLDLQASLEPGEPAMPEEPDLLIERPARTVLALPALVARLRSVACSPHEPAQRKEHAAAQLARLAAAGVPGADPKRWYGLARPSTSASLWEPADGPVPLSPSSVEELLACPLRWLLTKHGGTDSDTLSAIKGTLVHTLAQAVAGRIPDEEIAGALERAWQKVNVGAPWFARHELARMEGMLDNFRHWLQSTRRELTEAGVEVVIDGVLPGASAEDGAAEGPDVRLRGRIDRLERDTEGRPVVVDIKTARTPISAGKAAEHAQLATYQVAARSGLIPGEDLATGGARLLYIAQSHRTTGAAQRAQDPLDDESWQEWTGLIRQAASATQGPVFEARINDGCDHCPVRSSCPVQEEGRQVTEP</sequence>
<evidence type="ECO:0000256" key="3">
    <source>
        <dbReference type="ARBA" id="ARBA00022741"/>
    </source>
</evidence>
<dbReference type="EMBL" id="JACYWE010000004">
    <property type="protein sequence ID" value="MBD8506657.1"/>
    <property type="molecule type" value="Genomic_DNA"/>
</dbReference>
<dbReference type="Pfam" id="PF13361">
    <property type="entry name" value="UvrD_C"/>
    <property type="match status" value="1"/>
</dbReference>
<proteinExistence type="inferred from homology"/>
<dbReference type="GO" id="GO:0033202">
    <property type="term" value="C:DNA helicase complex"/>
    <property type="evidence" value="ECO:0007669"/>
    <property type="project" value="TreeGrafter"/>
</dbReference>
<dbReference type="InterPro" id="IPR038726">
    <property type="entry name" value="PDDEXK_AddAB-type"/>
</dbReference>
<dbReference type="Pfam" id="PF00580">
    <property type="entry name" value="UvrD-helicase"/>
    <property type="match status" value="1"/>
</dbReference>
<comment type="caution">
    <text evidence="18">The sequence shown here is derived from an EMBL/GenBank/DDBJ whole genome shotgun (WGS) entry which is preliminary data.</text>
</comment>
<evidence type="ECO:0000313" key="19">
    <source>
        <dbReference type="Proteomes" id="UP000642993"/>
    </source>
</evidence>
<accession>A0A927JDI3</accession>
<dbReference type="InterPro" id="IPR011604">
    <property type="entry name" value="PDDEXK-like_dom_sf"/>
</dbReference>
<dbReference type="InterPro" id="IPR014017">
    <property type="entry name" value="DNA_helicase_UvrD-like_C"/>
</dbReference>
<keyword evidence="3 15" id="KW-0547">Nucleotide-binding</keyword>
<organism evidence="18 19">
    <name type="scientific">Lolliginicoccus lacisalsi</name>
    <dbReference type="NCBI Taxonomy" id="2742202"/>
    <lineage>
        <taxon>Bacteria</taxon>
        <taxon>Bacillati</taxon>
        <taxon>Actinomycetota</taxon>
        <taxon>Actinomycetes</taxon>
        <taxon>Mycobacteriales</taxon>
        <taxon>Hoyosellaceae</taxon>
        <taxon>Lolliginicoccus</taxon>
    </lineage>
</organism>
<evidence type="ECO:0000256" key="4">
    <source>
        <dbReference type="ARBA" id="ARBA00022763"/>
    </source>
</evidence>
<keyword evidence="6 15" id="KW-0347">Helicase</keyword>
<feature type="binding site" evidence="15">
    <location>
        <begin position="62"/>
        <end position="69"/>
    </location>
    <ligand>
        <name>ATP</name>
        <dbReference type="ChEBI" id="CHEBI:30616"/>
    </ligand>
</feature>
<dbReference type="Gene3D" id="1.10.486.10">
    <property type="entry name" value="PCRA, domain 4"/>
    <property type="match status" value="1"/>
</dbReference>
<dbReference type="InterPro" id="IPR014016">
    <property type="entry name" value="UvrD-like_ATP-bd"/>
</dbReference>
<dbReference type="Gene3D" id="1.10.10.160">
    <property type="match status" value="1"/>
</dbReference>
<keyword evidence="9" id="KW-0238">DNA-binding</keyword>
<dbReference type="PANTHER" id="PTHR11070:SF59">
    <property type="entry name" value="DNA 3'-5' HELICASE"/>
    <property type="match status" value="1"/>
</dbReference>
<evidence type="ECO:0000256" key="8">
    <source>
        <dbReference type="ARBA" id="ARBA00022840"/>
    </source>
</evidence>
<dbReference type="Proteomes" id="UP000642993">
    <property type="component" value="Unassembled WGS sequence"/>
</dbReference>
<evidence type="ECO:0000256" key="13">
    <source>
        <dbReference type="ARBA" id="ARBA00034808"/>
    </source>
</evidence>
<keyword evidence="5 15" id="KW-0378">Hydrolase</keyword>
<feature type="domain" description="UvrD-like helicase C-terminal" evidence="17">
    <location>
        <begin position="354"/>
        <end position="664"/>
    </location>
</feature>
<gene>
    <name evidence="18" type="ORF">HT102_09170</name>
</gene>
<dbReference type="InterPro" id="IPR000212">
    <property type="entry name" value="DNA_helicase_UvrD/REP"/>
</dbReference>
<keyword evidence="7" id="KW-0269">Exonuclease</keyword>
<evidence type="ECO:0000256" key="10">
    <source>
        <dbReference type="ARBA" id="ARBA00023204"/>
    </source>
</evidence>
<evidence type="ECO:0000256" key="9">
    <source>
        <dbReference type="ARBA" id="ARBA00023125"/>
    </source>
</evidence>
<dbReference type="GO" id="GO:0005829">
    <property type="term" value="C:cytosol"/>
    <property type="evidence" value="ECO:0007669"/>
    <property type="project" value="TreeGrafter"/>
</dbReference>
<keyword evidence="2" id="KW-0540">Nuclease</keyword>
<dbReference type="EC" id="5.6.2.4" evidence="13"/>
<evidence type="ECO:0000256" key="7">
    <source>
        <dbReference type="ARBA" id="ARBA00022839"/>
    </source>
</evidence>
<dbReference type="GO" id="GO:0003677">
    <property type="term" value="F:DNA binding"/>
    <property type="evidence" value="ECO:0007669"/>
    <property type="project" value="UniProtKB-KW"/>
</dbReference>
<comment type="catalytic activity">
    <reaction evidence="14">
        <text>ATP + H2O = ADP + phosphate + H(+)</text>
        <dbReference type="Rhea" id="RHEA:13065"/>
        <dbReference type="ChEBI" id="CHEBI:15377"/>
        <dbReference type="ChEBI" id="CHEBI:15378"/>
        <dbReference type="ChEBI" id="CHEBI:30616"/>
        <dbReference type="ChEBI" id="CHEBI:43474"/>
        <dbReference type="ChEBI" id="CHEBI:456216"/>
        <dbReference type="EC" id="5.6.2.4"/>
    </reaction>
</comment>
<dbReference type="PROSITE" id="PS51217">
    <property type="entry name" value="UVRD_HELICASE_CTER"/>
    <property type="match status" value="1"/>
</dbReference>
<dbReference type="RefSeq" id="WP_192039100.1">
    <property type="nucleotide sequence ID" value="NZ_JACYWE010000004.1"/>
</dbReference>
<dbReference type="GO" id="GO:0000725">
    <property type="term" value="P:recombinational repair"/>
    <property type="evidence" value="ECO:0007669"/>
    <property type="project" value="TreeGrafter"/>
</dbReference>
<name>A0A927JDI3_9ACTN</name>
<dbReference type="SUPFAM" id="SSF52540">
    <property type="entry name" value="P-loop containing nucleoside triphosphate hydrolases"/>
    <property type="match status" value="1"/>
</dbReference>
<keyword evidence="8 15" id="KW-0067">ATP-binding</keyword>
<evidence type="ECO:0000256" key="1">
    <source>
        <dbReference type="ARBA" id="ARBA00009922"/>
    </source>
</evidence>
<keyword evidence="19" id="KW-1185">Reference proteome</keyword>
<dbReference type="PROSITE" id="PS51198">
    <property type="entry name" value="UVRD_HELICASE_ATP_BIND"/>
    <property type="match status" value="1"/>
</dbReference>
<evidence type="ECO:0000256" key="15">
    <source>
        <dbReference type="PROSITE-ProRule" id="PRU00560"/>
    </source>
</evidence>
<dbReference type="PANTHER" id="PTHR11070">
    <property type="entry name" value="UVRD / RECB / PCRA DNA HELICASE FAMILY MEMBER"/>
    <property type="match status" value="1"/>
</dbReference>
<comment type="catalytic activity">
    <reaction evidence="12">
        <text>Couples ATP hydrolysis with the unwinding of duplex DNA by translocating in the 3'-5' direction.</text>
        <dbReference type="EC" id="5.6.2.4"/>
    </reaction>
</comment>
<dbReference type="InterPro" id="IPR013986">
    <property type="entry name" value="DExx_box_DNA_helicase_dom_sf"/>
</dbReference>
<evidence type="ECO:0000256" key="5">
    <source>
        <dbReference type="ARBA" id="ARBA00022801"/>
    </source>
</evidence>
<dbReference type="AlphaFoldDB" id="A0A927JDI3"/>
<dbReference type="Gene3D" id="3.40.50.300">
    <property type="entry name" value="P-loop containing nucleotide triphosphate hydrolases"/>
    <property type="match status" value="2"/>
</dbReference>
<evidence type="ECO:0000259" key="16">
    <source>
        <dbReference type="PROSITE" id="PS51198"/>
    </source>
</evidence>
<keyword evidence="11" id="KW-0413">Isomerase</keyword>
<evidence type="ECO:0000256" key="11">
    <source>
        <dbReference type="ARBA" id="ARBA00023235"/>
    </source>
</evidence>
<dbReference type="GO" id="GO:0004527">
    <property type="term" value="F:exonuclease activity"/>
    <property type="evidence" value="ECO:0007669"/>
    <property type="project" value="UniProtKB-KW"/>
</dbReference>
<reference evidence="18" key="1">
    <citation type="submission" date="2020-09" db="EMBL/GenBank/DDBJ databases">
        <title>Hoyosella lacisalsi sp. nov., a halotolerant actinobacterium isolated from soil of Lake Gudzhirganskoe.</title>
        <authorList>
            <person name="Yang Q."/>
            <person name="Guo P.Y."/>
            <person name="Liu S.W."/>
            <person name="Li F.N."/>
            <person name="Sun C.H."/>
        </authorList>
    </citation>
    <scope>NUCLEOTIDE SEQUENCE</scope>
    <source>
        <strain evidence="18">G463</strain>
    </source>
</reference>
<dbReference type="GO" id="GO:0005524">
    <property type="term" value="F:ATP binding"/>
    <property type="evidence" value="ECO:0007669"/>
    <property type="project" value="UniProtKB-UniRule"/>
</dbReference>
<feature type="domain" description="UvrD-like helicase ATP-binding" evidence="16">
    <location>
        <begin position="41"/>
        <end position="353"/>
    </location>
</feature>
<evidence type="ECO:0000256" key="14">
    <source>
        <dbReference type="ARBA" id="ARBA00048988"/>
    </source>
</evidence>
<evidence type="ECO:0000259" key="17">
    <source>
        <dbReference type="PROSITE" id="PS51217"/>
    </source>
</evidence>
<keyword evidence="4" id="KW-0227">DNA damage</keyword>